<dbReference type="RefSeq" id="WP_183213891.1">
    <property type="nucleotide sequence ID" value="NZ_JACHOR010000004.1"/>
</dbReference>
<sequence length="192" mass="19626">MTRRLALIVPALTALALTAATALPASAHERTRNTPARQSTVAASTIVGVAAGNPDFSTLVAAVQAARLVDTLSGDGPFTVFAPTNAAFDGLPAGTVDRLVQPGQRRQLQRILTYHVVAGRVSAADLSTAVRVGGGQATLKTVQGGTLTAEAAGRGRLRLIDSTGESFWITATDINASNGVVHVIDGVLTPGH</sequence>
<comment type="caution">
    <text evidence="3">The sequence shown here is derived from an EMBL/GenBank/DDBJ whole genome shotgun (WGS) entry which is preliminary data.</text>
</comment>
<keyword evidence="4" id="KW-1185">Reference proteome</keyword>
<dbReference type="EMBL" id="JACHOR010000004">
    <property type="protein sequence ID" value="MBB5746930.1"/>
    <property type="molecule type" value="Genomic_DNA"/>
</dbReference>
<dbReference type="InterPro" id="IPR000782">
    <property type="entry name" value="FAS1_domain"/>
</dbReference>
<dbReference type="GO" id="GO:0005615">
    <property type="term" value="C:extracellular space"/>
    <property type="evidence" value="ECO:0007669"/>
    <property type="project" value="TreeGrafter"/>
</dbReference>
<dbReference type="PANTHER" id="PTHR10900:SF77">
    <property type="entry name" value="FI19380P1"/>
    <property type="match status" value="1"/>
</dbReference>
<dbReference type="AlphaFoldDB" id="A0A7W9CJP5"/>
<organism evidence="3 4">
    <name type="scientific">Brevundimonas variabilis</name>
    <dbReference type="NCBI Taxonomy" id="74312"/>
    <lineage>
        <taxon>Bacteria</taxon>
        <taxon>Pseudomonadati</taxon>
        <taxon>Pseudomonadota</taxon>
        <taxon>Alphaproteobacteria</taxon>
        <taxon>Caulobacterales</taxon>
        <taxon>Caulobacteraceae</taxon>
        <taxon>Brevundimonas</taxon>
    </lineage>
</organism>
<reference evidence="3 4" key="1">
    <citation type="submission" date="2020-08" db="EMBL/GenBank/DDBJ databases">
        <title>Genomic Encyclopedia of Type Strains, Phase IV (KMG-IV): sequencing the most valuable type-strain genomes for metagenomic binning, comparative biology and taxonomic classification.</title>
        <authorList>
            <person name="Goeker M."/>
        </authorList>
    </citation>
    <scope>NUCLEOTIDE SEQUENCE [LARGE SCALE GENOMIC DNA]</scope>
    <source>
        <strain evidence="3 4">DSM 4737</strain>
    </source>
</reference>
<feature type="domain" description="FAS1" evidence="2">
    <location>
        <begin position="43"/>
        <end position="188"/>
    </location>
</feature>
<protein>
    <submittedName>
        <fullName evidence="3">Putative surface protein with fasciclin (FAS1) repeats</fullName>
    </submittedName>
</protein>
<dbReference type="SUPFAM" id="SSF82153">
    <property type="entry name" value="FAS1 domain"/>
    <property type="match status" value="1"/>
</dbReference>
<name>A0A7W9CJP5_9CAUL</name>
<keyword evidence="1" id="KW-0732">Signal</keyword>
<dbReference type="Gene3D" id="2.30.180.10">
    <property type="entry name" value="FAS1 domain"/>
    <property type="match status" value="1"/>
</dbReference>
<dbReference type="Proteomes" id="UP000545037">
    <property type="component" value="Unassembled WGS sequence"/>
</dbReference>
<evidence type="ECO:0000313" key="4">
    <source>
        <dbReference type="Proteomes" id="UP000545037"/>
    </source>
</evidence>
<gene>
    <name evidence="3" type="ORF">GGR13_002537</name>
</gene>
<feature type="signal peptide" evidence="1">
    <location>
        <begin position="1"/>
        <end position="27"/>
    </location>
</feature>
<dbReference type="PROSITE" id="PS50213">
    <property type="entry name" value="FAS1"/>
    <property type="match status" value="1"/>
</dbReference>
<dbReference type="Pfam" id="PF02469">
    <property type="entry name" value="Fasciclin"/>
    <property type="match status" value="1"/>
</dbReference>
<feature type="chain" id="PRO_5030636101" evidence="1">
    <location>
        <begin position="28"/>
        <end position="192"/>
    </location>
</feature>
<accession>A0A7W9CJP5</accession>
<dbReference type="SMART" id="SM00554">
    <property type="entry name" value="FAS1"/>
    <property type="match status" value="1"/>
</dbReference>
<dbReference type="InterPro" id="IPR050904">
    <property type="entry name" value="Adhesion/Biosynth-related"/>
</dbReference>
<dbReference type="PANTHER" id="PTHR10900">
    <property type="entry name" value="PERIOSTIN-RELATED"/>
    <property type="match status" value="1"/>
</dbReference>
<proteinExistence type="predicted"/>
<evidence type="ECO:0000259" key="2">
    <source>
        <dbReference type="PROSITE" id="PS50213"/>
    </source>
</evidence>
<evidence type="ECO:0000256" key="1">
    <source>
        <dbReference type="SAM" id="SignalP"/>
    </source>
</evidence>
<dbReference type="FunFam" id="2.30.180.10:FF:000032">
    <property type="entry name" value="Fasciclin domain-containing protein, putative"/>
    <property type="match status" value="1"/>
</dbReference>
<dbReference type="InterPro" id="IPR036378">
    <property type="entry name" value="FAS1_dom_sf"/>
</dbReference>
<evidence type="ECO:0000313" key="3">
    <source>
        <dbReference type="EMBL" id="MBB5746930.1"/>
    </source>
</evidence>